<name>A0A9W9AJD8_9AGAR</name>
<dbReference type="PANTHER" id="PTHR33050:SF7">
    <property type="entry name" value="RIBONUCLEASE H"/>
    <property type="match status" value="1"/>
</dbReference>
<dbReference type="Proteomes" id="UP001150238">
    <property type="component" value="Unassembled WGS sequence"/>
</dbReference>
<reference evidence="1" key="1">
    <citation type="submission" date="2022-08" db="EMBL/GenBank/DDBJ databases">
        <authorList>
            <consortium name="DOE Joint Genome Institute"/>
            <person name="Min B."/>
            <person name="Riley R."/>
            <person name="Sierra-Patev S."/>
            <person name="Naranjo-Ortiz M."/>
            <person name="Looney B."/>
            <person name="Konkel Z."/>
            <person name="Slot J.C."/>
            <person name="Sakamoto Y."/>
            <person name="Steenwyk J.L."/>
            <person name="Rokas A."/>
            <person name="Carro J."/>
            <person name="Camarero S."/>
            <person name="Ferreira P."/>
            <person name="Molpeceres G."/>
            <person name="Ruiz-Duenas F.J."/>
            <person name="Serrano A."/>
            <person name="Henrissat B."/>
            <person name="Drula E."/>
            <person name="Hughes K.W."/>
            <person name="Mata J.L."/>
            <person name="Ishikawa N.K."/>
            <person name="Vargas-Isla R."/>
            <person name="Ushijima S."/>
            <person name="Smith C.A."/>
            <person name="Ahrendt S."/>
            <person name="Andreopoulos W."/>
            <person name="He G."/>
            <person name="Labutti K."/>
            <person name="Lipzen A."/>
            <person name="Ng V."/>
            <person name="Sandor L."/>
            <person name="Barry K."/>
            <person name="Martinez A.T."/>
            <person name="Xiao Y."/>
            <person name="Gibbons J.G."/>
            <person name="Terashima K."/>
            <person name="Hibbett D.S."/>
            <person name="Grigoriev I.V."/>
        </authorList>
    </citation>
    <scope>NUCLEOTIDE SEQUENCE</scope>
    <source>
        <strain evidence="1">Sp2 HRB7682 ss15</strain>
    </source>
</reference>
<evidence type="ECO:0000313" key="1">
    <source>
        <dbReference type="EMBL" id="KAJ4484249.1"/>
    </source>
</evidence>
<dbReference type="AlphaFoldDB" id="A0A9W9AJD8"/>
<evidence type="ECO:0000313" key="2">
    <source>
        <dbReference type="Proteomes" id="UP001150238"/>
    </source>
</evidence>
<gene>
    <name evidence="1" type="ORF">C8J55DRAFT_399686</name>
</gene>
<dbReference type="EMBL" id="JANVFS010000012">
    <property type="protein sequence ID" value="KAJ4484249.1"/>
    <property type="molecule type" value="Genomic_DNA"/>
</dbReference>
<organism evidence="1 2">
    <name type="scientific">Lentinula lateritia</name>
    <dbReference type="NCBI Taxonomy" id="40482"/>
    <lineage>
        <taxon>Eukaryota</taxon>
        <taxon>Fungi</taxon>
        <taxon>Dikarya</taxon>
        <taxon>Basidiomycota</taxon>
        <taxon>Agaricomycotina</taxon>
        <taxon>Agaricomycetes</taxon>
        <taxon>Agaricomycetidae</taxon>
        <taxon>Agaricales</taxon>
        <taxon>Marasmiineae</taxon>
        <taxon>Omphalotaceae</taxon>
        <taxon>Lentinula</taxon>
    </lineage>
</organism>
<reference evidence="1" key="2">
    <citation type="journal article" date="2023" name="Proc. Natl. Acad. Sci. U.S.A.">
        <title>A global phylogenomic analysis of the shiitake genus Lentinula.</title>
        <authorList>
            <person name="Sierra-Patev S."/>
            <person name="Min B."/>
            <person name="Naranjo-Ortiz M."/>
            <person name="Looney B."/>
            <person name="Konkel Z."/>
            <person name="Slot J.C."/>
            <person name="Sakamoto Y."/>
            <person name="Steenwyk J.L."/>
            <person name="Rokas A."/>
            <person name="Carro J."/>
            <person name="Camarero S."/>
            <person name="Ferreira P."/>
            <person name="Molpeceres G."/>
            <person name="Ruiz-Duenas F.J."/>
            <person name="Serrano A."/>
            <person name="Henrissat B."/>
            <person name="Drula E."/>
            <person name="Hughes K.W."/>
            <person name="Mata J.L."/>
            <person name="Ishikawa N.K."/>
            <person name="Vargas-Isla R."/>
            <person name="Ushijima S."/>
            <person name="Smith C.A."/>
            <person name="Donoghue J."/>
            <person name="Ahrendt S."/>
            <person name="Andreopoulos W."/>
            <person name="He G."/>
            <person name="LaButti K."/>
            <person name="Lipzen A."/>
            <person name="Ng V."/>
            <person name="Riley R."/>
            <person name="Sandor L."/>
            <person name="Barry K."/>
            <person name="Martinez A.T."/>
            <person name="Xiao Y."/>
            <person name="Gibbons J.G."/>
            <person name="Terashima K."/>
            <person name="Grigoriev I.V."/>
            <person name="Hibbett D."/>
        </authorList>
    </citation>
    <scope>NUCLEOTIDE SEQUENCE</scope>
    <source>
        <strain evidence="1">Sp2 HRB7682 ss15</strain>
    </source>
</reference>
<feature type="non-terminal residue" evidence="1">
    <location>
        <position position="1"/>
    </location>
</feature>
<accession>A0A9W9AJD8</accession>
<comment type="caution">
    <text evidence="1">The sequence shown here is derived from an EMBL/GenBank/DDBJ whole genome shotgun (WGS) entry which is preliminary data.</text>
</comment>
<feature type="non-terminal residue" evidence="1">
    <location>
        <position position="172"/>
    </location>
</feature>
<sequence length="172" mass="20001">FMDDCFSIALEGDMEIYKPYGLTLPREQARLLRLWDFLGIPHKQSKQVWGETLTIIGFMVDPNELTVTLPASRKDELVVQVRKFATSRRRSLQEWQQLTGWINWSLNVFPLLRPALSNVYDKMKGKSNQSAQIFVNKAVRDDLTWFAEHAETSSGVYLFANIDWDPLEEFDI</sequence>
<protein>
    <submittedName>
        <fullName evidence="1">Uncharacterized protein</fullName>
    </submittedName>
</protein>
<dbReference type="InterPro" id="IPR052055">
    <property type="entry name" value="Hepadnavirus_pol/RT"/>
</dbReference>
<dbReference type="PANTHER" id="PTHR33050">
    <property type="entry name" value="REVERSE TRANSCRIPTASE DOMAIN-CONTAINING PROTEIN"/>
    <property type="match status" value="1"/>
</dbReference>
<proteinExistence type="predicted"/>